<dbReference type="Proteomes" id="UP001153269">
    <property type="component" value="Unassembled WGS sequence"/>
</dbReference>
<comment type="caution">
    <text evidence="1">The sequence shown here is derived from an EMBL/GenBank/DDBJ whole genome shotgun (WGS) entry which is preliminary data.</text>
</comment>
<keyword evidence="2" id="KW-1185">Reference proteome</keyword>
<proteinExistence type="predicted"/>
<reference evidence="1" key="1">
    <citation type="submission" date="2020-03" db="EMBL/GenBank/DDBJ databases">
        <authorList>
            <person name="Weist P."/>
        </authorList>
    </citation>
    <scope>NUCLEOTIDE SEQUENCE</scope>
</reference>
<gene>
    <name evidence="1" type="ORF">PLEPLA_LOCUS21523</name>
</gene>
<dbReference type="AlphaFoldDB" id="A0A9N7UJP4"/>
<accession>A0A9N7UJP4</accession>
<name>A0A9N7UJP4_PLEPL</name>
<protein>
    <submittedName>
        <fullName evidence="1">Uncharacterized protein</fullName>
    </submittedName>
</protein>
<sequence length="229" mass="25064">MSNHSATCVHAALPGAGTCTVASGPPSARRAFEALKKGRLGSEQRARGVTRSAAQLQIQGQLPCCAATRHNRLSDSNAYTPTRFLCVAYPTYPRVPCFRSEERKPGDSSIAVVSLHTVFVIEAELPVRAGAWERPRKHHQHAHLLAVNLLENLLLFSHIFSSGQSLEFFLRGTDGRESSVSHSDMWVLTSSPSAVHRLFPSYCRLVSSSATVEPMTHGSFTRSEPNSRK</sequence>
<evidence type="ECO:0000313" key="2">
    <source>
        <dbReference type="Proteomes" id="UP001153269"/>
    </source>
</evidence>
<organism evidence="1 2">
    <name type="scientific">Pleuronectes platessa</name>
    <name type="common">European plaice</name>
    <dbReference type="NCBI Taxonomy" id="8262"/>
    <lineage>
        <taxon>Eukaryota</taxon>
        <taxon>Metazoa</taxon>
        <taxon>Chordata</taxon>
        <taxon>Craniata</taxon>
        <taxon>Vertebrata</taxon>
        <taxon>Euteleostomi</taxon>
        <taxon>Actinopterygii</taxon>
        <taxon>Neopterygii</taxon>
        <taxon>Teleostei</taxon>
        <taxon>Neoteleostei</taxon>
        <taxon>Acanthomorphata</taxon>
        <taxon>Carangaria</taxon>
        <taxon>Pleuronectiformes</taxon>
        <taxon>Pleuronectoidei</taxon>
        <taxon>Pleuronectidae</taxon>
        <taxon>Pleuronectes</taxon>
    </lineage>
</organism>
<dbReference type="EMBL" id="CADEAL010001557">
    <property type="protein sequence ID" value="CAB1433433.1"/>
    <property type="molecule type" value="Genomic_DNA"/>
</dbReference>
<evidence type="ECO:0000313" key="1">
    <source>
        <dbReference type="EMBL" id="CAB1433433.1"/>
    </source>
</evidence>